<dbReference type="SUPFAM" id="SSF53474">
    <property type="entry name" value="alpha/beta-Hydrolases"/>
    <property type="match status" value="1"/>
</dbReference>
<keyword evidence="5" id="KW-1185">Reference proteome</keyword>
<feature type="domain" description="AB hydrolase-1" evidence="3">
    <location>
        <begin position="43"/>
        <end position="353"/>
    </location>
</feature>
<evidence type="ECO:0000313" key="5">
    <source>
        <dbReference type="Proteomes" id="UP000076874"/>
    </source>
</evidence>
<dbReference type="AlphaFoldDB" id="A0A167ZWN9"/>
<reference evidence="4 5" key="1">
    <citation type="journal article" date="2016" name="Genome Biol. Evol.">
        <title>Divergent and convergent evolution of fungal pathogenicity.</title>
        <authorList>
            <person name="Shang Y."/>
            <person name="Xiao G."/>
            <person name="Zheng P."/>
            <person name="Cen K."/>
            <person name="Zhan S."/>
            <person name="Wang C."/>
        </authorList>
    </citation>
    <scope>NUCLEOTIDE SEQUENCE [LARGE SCALE GENOMIC DNA]</scope>
    <source>
        <strain evidence="4 5">RCEF 264</strain>
    </source>
</reference>
<dbReference type="EMBL" id="AZHD01000001">
    <property type="protein sequence ID" value="OAA67986.1"/>
    <property type="molecule type" value="Genomic_DNA"/>
</dbReference>
<protein>
    <submittedName>
        <fullName evidence="4">Epoxide hydrolase</fullName>
    </submittedName>
</protein>
<evidence type="ECO:0000256" key="2">
    <source>
        <dbReference type="ARBA" id="ARBA00038334"/>
    </source>
</evidence>
<accession>A0A167ZWN9</accession>
<keyword evidence="1 4" id="KW-0378">Hydrolase</keyword>
<evidence type="ECO:0000259" key="3">
    <source>
        <dbReference type="Pfam" id="PF00561"/>
    </source>
</evidence>
<dbReference type="InterPro" id="IPR000639">
    <property type="entry name" value="Epox_hydrolase-like"/>
</dbReference>
<comment type="caution">
    <text evidence="4">The sequence shown here is derived from an EMBL/GenBank/DDBJ whole genome shotgun (WGS) entry which is preliminary data.</text>
</comment>
<gene>
    <name evidence="4" type="ORF">SPI_00181</name>
</gene>
<dbReference type="Gene3D" id="3.40.50.1820">
    <property type="entry name" value="alpha/beta hydrolase"/>
    <property type="match status" value="1"/>
</dbReference>
<dbReference type="InterPro" id="IPR000073">
    <property type="entry name" value="AB_hydrolase_1"/>
</dbReference>
<organism evidence="4 5">
    <name type="scientific">Niveomyces insectorum RCEF 264</name>
    <dbReference type="NCBI Taxonomy" id="1081102"/>
    <lineage>
        <taxon>Eukaryota</taxon>
        <taxon>Fungi</taxon>
        <taxon>Dikarya</taxon>
        <taxon>Ascomycota</taxon>
        <taxon>Pezizomycotina</taxon>
        <taxon>Sordariomycetes</taxon>
        <taxon>Hypocreomycetidae</taxon>
        <taxon>Hypocreales</taxon>
        <taxon>Cordycipitaceae</taxon>
        <taxon>Niveomyces</taxon>
    </lineage>
</organism>
<name>A0A167ZWN9_9HYPO</name>
<dbReference type="Pfam" id="PF00561">
    <property type="entry name" value="Abhydrolase_1"/>
    <property type="match status" value="1"/>
</dbReference>
<dbReference type="Proteomes" id="UP000076874">
    <property type="component" value="Unassembled WGS sequence"/>
</dbReference>
<sequence length="378" mass="41117">MAPDKLRPYGDPRAVHQHVTVPGGRSYHYWLAHPPAGRPVTGTILLVHGFPDLAFGWRYQVPLLAEKLGLRVVVPDLLGYGQTDAPEEVAPYGHKSVCRDLVAVVDHVLGGGQVDDNDDNGDRRRFFVGGHDWGGAVAWRMVLWHPDRVRAVFSVCTPYFAPATGPFVDLPQRVQALPSFGYQLQFAGDVLWRAVQGETRIRQFLSILFGGRASAATGDQNSGSSSSNGDVAPVLFTTAHGIDLARLDQVGPTPLLSAEELDYYVTEYARSGMRGPTNWYRTQRVNYEDERALVDGGGGGSRGSRTIAVPSLMVVATNDAALPPSLSAGMDRYFVKLTKHTVPGGHWVLWQSPDAVNKVITDFLAPLLPGRGTQRASI</sequence>
<comment type="similarity">
    <text evidence="2">Belongs to the AB hydrolase superfamily. Epoxide hydrolase family.</text>
</comment>
<dbReference type="GO" id="GO:0016787">
    <property type="term" value="F:hydrolase activity"/>
    <property type="evidence" value="ECO:0007669"/>
    <property type="project" value="UniProtKB-KW"/>
</dbReference>
<dbReference type="OrthoDB" id="408373at2759"/>
<evidence type="ECO:0000313" key="4">
    <source>
        <dbReference type="EMBL" id="OAA67986.1"/>
    </source>
</evidence>
<evidence type="ECO:0000256" key="1">
    <source>
        <dbReference type="ARBA" id="ARBA00022801"/>
    </source>
</evidence>
<proteinExistence type="inferred from homology"/>
<dbReference type="STRING" id="1081102.A0A167ZWN9"/>
<dbReference type="PANTHER" id="PTHR43329">
    <property type="entry name" value="EPOXIDE HYDROLASE"/>
    <property type="match status" value="1"/>
</dbReference>
<dbReference type="PRINTS" id="PR00412">
    <property type="entry name" value="EPOXHYDRLASE"/>
</dbReference>
<dbReference type="InterPro" id="IPR029058">
    <property type="entry name" value="AB_hydrolase_fold"/>
</dbReference>